<evidence type="ECO:0000256" key="4">
    <source>
        <dbReference type="ARBA" id="ARBA00022989"/>
    </source>
</evidence>
<dbReference type="PANTHER" id="PTHR15583:SF7">
    <property type="entry name" value="INTERLEUKIN CYTOKINE RECEPTOR-RELATED PROTEIN 2"/>
    <property type="match status" value="1"/>
</dbReference>
<dbReference type="InterPro" id="IPR036179">
    <property type="entry name" value="Ig-like_dom_sf"/>
</dbReference>
<dbReference type="InterPro" id="IPR013568">
    <property type="entry name" value="SEFIR_dom"/>
</dbReference>
<dbReference type="Proteomes" id="UP000515163">
    <property type="component" value="Unplaced"/>
</dbReference>
<dbReference type="GO" id="GO:0030368">
    <property type="term" value="F:interleukin-17 receptor activity"/>
    <property type="evidence" value="ECO:0007669"/>
    <property type="project" value="InterPro"/>
</dbReference>
<dbReference type="GeneID" id="116286875"/>
<dbReference type="PROSITE" id="PS50835">
    <property type="entry name" value="IG_LIKE"/>
    <property type="match status" value="1"/>
</dbReference>
<evidence type="ECO:0000256" key="1">
    <source>
        <dbReference type="ARBA" id="ARBA00004479"/>
    </source>
</evidence>
<dbReference type="PROSITE" id="PS51534">
    <property type="entry name" value="SEFIR"/>
    <property type="match status" value="1"/>
</dbReference>
<keyword evidence="11" id="KW-1185">Reference proteome</keyword>
<dbReference type="OrthoDB" id="5976764at2759"/>
<evidence type="ECO:0000256" key="5">
    <source>
        <dbReference type="ARBA" id="ARBA00023136"/>
    </source>
</evidence>
<dbReference type="Gene3D" id="2.60.40.10">
    <property type="entry name" value="Immunoglobulins"/>
    <property type="match status" value="1"/>
</dbReference>
<dbReference type="RefSeq" id="XP_031549321.1">
    <property type="nucleotide sequence ID" value="XM_031693461.1"/>
</dbReference>
<sequence>MIGSVALEWSYRHPLAQCSSPYSTEKMAVLKLVLLFSFALFILILLSDDAKAFPDGKTSARTNHKKKIKVKPIQANLGATCRLKCKIPSKTSEVLWFKDGLLLNITKSSGYQIKRRSKQKREFLKIIKISQNNCGLFECLVRKSGKHGAWRIVLSDGNGVKCKRTRRETDKTPVCGKAGKGKTCANSRFPNCKSFAGPPKDFNTAVFIHKGKPVIQIGWKPPDIGYNDLWGYQVHILGFAGHAGFQRCIQINSKEDKEPYHTFNYIKFGSEYRLILQSLPSKEMVEKKVYVKEKCEFKEFKMHTSCCFISDLNSTVDTDRGTISLFWSIHCADQSIDIKRFRVAWTNLQNPEKCSGLQTFRNDISEISRYNYSIILSEECQQHNYSIKVIGVHESNETTRKARIMVSYPQKIAKVSATTVWGNKSDDSTKVFVAVAGVIFGVALVALFFVYKYCFTKVVYKLPNPSQRIAVSSDHSPSRSGEPLLDEGIKRVFLMSARCCQQCKWVVHCLGELLTSTGLVEVRADLWSENEISSGVVRWYEEEIREAKCVVVLASSKMARWKKRTKELDAESDDLLDITAQLNLVSGEIIRDPNSPKFIPAYFKYNGEPKDIPDFLSSRLAYKLPNDLNRLIYHVLNIEAIQPYRTRPIVVLGGSDHPFESRKVDLLQAIAEADEEHLRIESEKNNRSSVA</sequence>
<dbReference type="InterPro" id="IPR007110">
    <property type="entry name" value="Ig-like_dom"/>
</dbReference>
<dbReference type="InterPro" id="IPR039465">
    <property type="entry name" value="IL-17_rcpt-like"/>
</dbReference>
<protein>
    <submittedName>
        <fullName evidence="12">Uncharacterized protein LOC116286875</fullName>
    </submittedName>
</protein>
<feature type="transmembrane region" description="Helical" evidence="8">
    <location>
        <begin position="28"/>
        <end position="47"/>
    </location>
</feature>
<keyword evidence="5 8" id="KW-0472">Membrane</keyword>
<keyword evidence="6" id="KW-0675">Receptor</keyword>
<feature type="domain" description="Ig-like" evidence="9">
    <location>
        <begin position="54"/>
        <end position="155"/>
    </location>
</feature>
<evidence type="ECO:0000313" key="11">
    <source>
        <dbReference type="Proteomes" id="UP000515163"/>
    </source>
</evidence>
<keyword evidence="7" id="KW-0325">Glycoprotein</keyword>
<name>A0A6P8H1Q1_ACTTE</name>
<dbReference type="Gene3D" id="3.40.50.11530">
    <property type="match status" value="1"/>
</dbReference>
<accession>A0A6P8H1Q1</accession>
<evidence type="ECO:0000256" key="8">
    <source>
        <dbReference type="SAM" id="Phobius"/>
    </source>
</evidence>
<evidence type="ECO:0000259" key="10">
    <source>
        <dbReference type="PROSITE" id="PS51534"/>
    </source>
</evidence>
<evidence type="ECO:0000256" key="3">
    <source>
        <dbReference type="ARBA" id="ARBA00022729"/>
    </source>
</evidence>
<comment type="subcellular location">
    <subcellularLocation>
        <location evidence="1">Membrane</location>
        <topology evidence="1">Single-pass type I membrane protein</topology>
    </subcellularLocation>
</comment>
<feature type="domain" description="SEFIR" evidence="10">
    <location>
        <begin position="489"/>
        <end position="633"/>
    </location>
</feature>
<keyword evidence="3" id="KW-0732">Signal</keyword>
<dbReference type="InParanoid" id="A0A6P8H1Q1"/>
<dbReference type="KEGG" id="aten:116286875"/>
<evidence type="ECO:0000313" key="12">
    <source>
        <dbReference type="RefSeq" id="XP_031549321.1"/>
    </source>
</evidence>
<dbReference type="GO" id="GO:0016020">
    <property type="term" value="C:membrane"/>
    <property type="evidence" value="ECO:0007669"/>
    <property type="project" value="UniProtKB-SubCell"/>
</dbReference>
<dbReference type="InterPro" id="IPR013098">
    <property type="entry name" value="Ig_I-set"/>
</dbReference>
<dbReference type="Pfam" id="PF07679">
    <property type="entry name" value="I-set"/>
    <property type="match status" value="1"/>
</dbReference>
<dbReference type="InterPro" id="IPR013783">
    <property type="entry name" value="Ig-like_fold"/>
</dbReference>
<dbReference type="PANTHER" id="PTHR15583">
    <property type="entry name" value="INTERLEUKIN-17 RECEPTOR"/>
    <property type="match status" value="1"/>
</dbReference>
<evidence type="ECO:0000256" key="6">
    <source>
        <dbReference type="ARBA" id="ARBA00023170"/>
    </source>
</evidence>
<proteinExistence type="predicted"/>
<dbReference type="AlphaFoldDB" id="A0A6P8H1Q1"/>
<dbReference type="SUPFAM" id="SSF48726">
    <property type="entry name" value="Immunoglobulin"/>
    <property type="match status" value="1"/>
</dbReference>
<gene>
    <name evidence="12" type="primary">LOC116286875</name>
</gene>
<organism evidence="11 12">
    <name type="scientific">Actinia tenebrosa</name>
    <name type="common">Australian red waratah sea anemone</name>
    <dbReference type="NCBI Taxonomy" id="6105"/>
    <lineage>
        <taxon>Eukaryota</taxon>
        <taxon>Metazoa</taxon>
        <taxon>Cnidaria</taxon>
        <taxon>Anthozoa</taxon>
        <taxon>Hexacorallia</taxon>
        <taxon>Actiniaria</taxon>
        <taxon>Actiniidae</taxon>
        <taxon>Actinia</taxon>
    </lineage>
</organism>
<dbReference type="Pfam" id="PF08357">
    <property type="entry name" value="SEFIR"/>
    <property type="match status" value="1"/>
</dbReference>
<evidence type="ECO:0000259" key="9">
    <source>
        <dbReference type="PROSITE" id="PS50835"/>
    </source>
</evidence>
<keyword evidence="4 8" id="KW-1133">Transmembrane helix</keyword>
<evidence type="ECO:0000256" key="2">
    <source>
        <dbReference type="ARBA" id="ARBA00022692"/>
    </source>
</evidence>
<feature type="transmembrane region" description="Helical" evidence="8">
    <location>
        <begin position="431"/>
        <end position="451"/>
    </location>
</feature>
<keyword evidence="2 8" id="KW-0812">Transmembrane</keyword>
<evidence type="ECO:0000256" key="7">
    <source>
        <dbReference type="ARBA" id="ARBA00023180"/>
    </source>
</evidence>
<reference evidence="12" key="1">
    <citation type="submission" date="2025-08" db="UniProtKB">
        <authorList>
            <consortium name="RefSeq"/>
        </authorList>
    </citation>
    <scope>IDENTIFICATION</scope>
    <source>
        <tissue evidence="12">Tentacle</tissue>
    </source>
</reference>